<dbReference type="Gene3D" id="2.60.40.1080">
    <property type="match status" value="1"/>
</dbReference>
<protein>
    <submittedName>
        <fullName evidence="5">Ig-like domain-containing protein</fullName>
    </submittedName>
</protein>
<dbReference type="SMART" id="SM00635">
    <property type="entry name" value="BID_2"/>
    <property type="match status" value="1"/>
</dbReference>
<keyword evidence="1" id="KW-0677">Repeat</keyword>
<feature type="chain" id="PRO_5045877975" evidence="3">
    <location>
        <begin position="30"/>
        <end position="560"/>
    </location>
</feature>
<feature type="repeat" description="Cell wall-binding" evidence="2">
    <location>
        <begin position="481"/>
        <end position="500"/>
    </location>
</feature>
<evidence type="ECO:0000313" key="6">
    <source>
        <dbReference type="Proteomes" id="UP001523566"/>
    </source>
</evidence>
<dbReference type="EMBL" id="JAMZFW010000037">
    <property type="protein sequence ID" value="MCP1103667.1"/>
    <property type="molecule type" value="Genomic_DNA"/>
</dbReference>
<proteinExistence type="predicted"/>
<dbReference type="InterPro" id="IPR008964">
    <property type="entry name" value="Invasin/intimin_cell_adhesion"/>
</dbReference>
<dbReference type="Pfam" id="PF01473">
    <property type="entry name" value="Choline_bind_1"/>
    <property type="match status" value="2"/>
</dbReference>
<dbReference type="SUPFAM" id="SSF69360">
    <property type="entry name" value="Cell wall binding repeat"/>
    <property type="match status" value="1"/>
</dbReference>
<dbReference type="RefSeq" id="WP_262067433.1">
    <property type="nucleotide sequence ID" value="NZ_JAMXOD010000037.1"/>
</dbReference>
<dbReference type="InterPro" id="IPR018337">
    <property type="entry name" value="Cell_wall/Cho-bd_repeat"/>
</dbReference>
<evidence type="ECO:0000259" key="4">
    <source>
        <dbReference type="SMART" id="SM00635"/>
    </source>
</evidence>
<dbReference type="Pfam" id="PF02368">
    <property type="entry name" value="Big_2"/>
    <property type="match status" value="1"/>
</dbReference>
<dbReference type="SUPFAM" id="SSF49373">
    <property type="entry name" value="Invasin/intimin cell-adhesion fragments"/>
    <property type="match status" value="1"/>
</dbReference>
<name>A0ABT1EFH7_9FIRM</name>
<keyword evidence="6" id="KW-1185">Reference proteome</keyword>
<evidence type="ECO:0000256" key="1">
    <source>
        <dbReference type="ARBA" id="ARBA00022737"/>
    </source>
</evidence>
<evidence type="ECO:0000256" key="2">
    <source>
        <dbReference type="PROSITE-ProRule" id="PRU00591"/>
    </source>
</evidence>
<feature type="signal peptide" evidence="3">
    <location>
        <begin position="1"/>
        <end position="29"/>
    </location>
</feature>
<dbReference type="Gene3D" id="2.10.270.10">
    <property type="entry name" value="Cholin Binding"/>
    <property type="match status" value="2"/>
</dbReference>
<keyword evidence="3" id="KW-0732">Signal</keyword>
<evidence type="ECO:0000313" key="5">
    <source>
        <dbReference type="EMBL" id="MCP1103667.1"/>
    </source>
</evidence>
<dbReference type="InterPro" id="IPR003343">
    <property type="entry name" value="Big_2"/>
</dbReference>
<accession>A0ABT1EFH7</accession>
<dbReference type="PROSITE" id="PS51170">
    <property type="entry name" value="CW"/>
    <property type="match status" value="1"/>
</dbReference>
<organism evidence="5 6">
    <name type="scientific">Aequitasia blattaphilus</name>
    <dbReference type="NCBI Taxonomy" id="2949332"/>
    <lineage>
        <taxon>Bacteria</taxon>
        <taxon>Bacillati</taxon>
        <taxon>Bacillota</taxon>
        <taxon>Clostridia</taxon>
        <taxon>Lachnospirales</taxon>
        <taxon>Lachnospiraceae</taxon>
        <taxon>Aequitasia</taxon>
    </lineage>
</organism>
<dbReference type="Pfam" id="PF19085">
    <property type="entry name" value="Choline_bind_2"/>
    <property type="match status" value="1"/>
</dbReference>
<reference evidence="5 6" key="1">
    <citation type="journal article" date="2022" name="Genome Biol. Evol.">
        <title>Host diet, physiology and behaviors set the stage for Lachnospiraceae cladogenesis.</title>
        <authorList>
            <person name="Vera-Ponce De Leon A."/>
            <person name="Schneider M."/>
            <person name="Jahnes B.C."/>
            <person name="Sadowski V."/>
            <person name="Camuy-Velez L.A."/>
            <person name="Duan J."/>
            <person name="Sabree Z.L."/>
        </authorList>
    </citation>
    <scope>NUCLEOTIDE SEQUENCE [LARGE SCALE GENOMIC DNA]</scope>
    <source>
        <strain evidence="5 6">PAL113</strain>
    </source>
</reference>
<evidence type="ECO:0000256" key="3">
    <source>
        <dbReference type="SAM" id="SignalP"/>
    </source>
</evidence>
<comment type="caution">
    <text evidence="5">The sequence shown here is derived from an EMBL/GenBank/DDBJ whole genome shotgun (WGS) entry which is preliminary data.</text>
</comment>
<dbReference type="Proteomes" id="UP001523566">
    <property type="component" value="Unassembled WGS sequence"/>
</dbReference>
<sequence length="560" mass="62520">MKYQKKHRLIALIVSLVMLVGVLPVTAIAAEEDGGEIVALEVWYDNSNTEHAWGAPNAAVEGEPLYVQVEAMYSDGSQGFLSADALDFNVGGFSLQGEAANGEGISKIPMEQFVFTPNTYTLNVEVSLKANPEIKGVCSVDIVEVFLQTVVEGKEDTPNLTLERGKSVQLSYKAYPAGAESKLDWDDWQIDFPDGKIGTDSFISKEGLLYVGWNETEEFFSVFPPIKRLQVNVRYNASTPSYWIERNVPPHSHTEDSGRITKSATCETDGVRSFRCTGCNEELRTETIVKLGHTWNKGVITTPATQKAEGVKTYTCNRCKKTRTEVIPKLKATEIPISGVKLNQTYKSICKGDTFTLTATVVPSNTTFSKEITWSSSNKKIASINSAGKVMGINPGTATITGKTSNGKTAICKVTVVPKGWSYEKNSWYYYQKGQKVKGWIVDGGKWYSLDTATGAMKTGWDWDRTYHGWFYFNASGAMLENTWHYENGNWYFLNSSGFMLENKWGYIGGAWYFFDWGGRMHQNQWIYDGAWYYLGSSGAMLTNTRTPDGYWVDAKGVWR</sequence>
<feature type="domain" description="BIG2" evidence="4">
    <location>
        <begin position="336"/>
        <end position="413"/>
    </location>
</feature>
<gene>
    <name evidence="5" type="ORF">NK125_14795</name>
</gene>